<feature type="domain" description="HTH marR-type" evidence="2">
    <location>
        <begin position="54"/>
        <end position="187"/>
    </location>
</feature>
<protein>
    <recommendedName>
        <fullName evidence="2">HTH marR-type domain-containing protein</fullName>
    </recommendedName>
</protein>
<dbReference type="PROSITE" id="PS50995">
    <property type="entry name" value="HTH_MARR_2"/>
    <property type="match status" value="1"/>
</dbReference>
<organism evidence="3 4">
    <name type="scientific">Ornithinibacter aureus</name>
    <dbReference type="NCBI Taxonomy" id="622664"/>
    <lineage>
        <taxon>Bacteria</taxon>
        <taxon>Bacillati</taxon>
        <taxon>Actinomycetota</taxon>
        <taxon>Actinomycetes</taxon>
        <taxon>Micrococcales</taxon>
        <taxon>Intrasporangiaceae</taxon>
        <taxon>Ornithinibacter</taxon>
    </lineage>
</organism>
<dbReference type="SUPFAM" id="SSF46785">
    <property type="entry name" value="Winged helix' DNA-binding domain"/>
    <property type="match status" value="1"/>
</dbReference>
<feature type="compositionally biased region" description="Basic and acidic residues" evidence="1">
    <location>
        <begin position="1"/>
        <end position="10"/>
    </location>
</feature>
<evidence type="ECO:0000313" key="4">
    <source>
        <dbReference type="Proteomes" id="UP001500390"/>
    </source>
</evidence>
<dbReference type="RefSeq" id="WP_159900010.1">
    <property type="nucleotide sequence ID" value="NZ_BAABFX010000015.1"/>
</dbReference>
<dbReference type="InterPro" id="IPR036388">
    <property type="entry name" value="WH-like_DNA-bd_sf"/>
</dbReference>
<evidence type="ECO:0000313" key="3">
    <source>
        <dbReference type="EMBL" id="GAA4390637.1"/>
    </source>
</evidence>
<reference evidence="4" key="1">
    <citation type="journal article" date="2019" name="Int. J. Syst. Evol. Microbiol.">
        <title>The Global Catalogue of Microorganisms (GCM) 10K type strain sequencing project: providing services to taxonomists for standard genome sequencing and annotation.</title>
        <authorList>
            <consortium name="The Broad Institute Genomics Platform"/>
            <consortium name="The Broad Institute Genome Sequencing Center for Infectious Disease"/>
            <person name="Wu L."/>
            <person name="Ma J."/>
        </authorList>
    </citation>
    <scope>NUCLEOTIDE SEQUENCE [LARGE SCALE GENOMIC DNA]</scope>
    <source>
        <strain evidence="4">JCM 17738</strain>
    </source>
</reference>
<evidence type="ECO:0000256" key="1">
    <source>
        <dbReference type="SAM" id="MobiDB-lite"/>
    </source>
</evidence>
<dbReference type="EMBL" id="BAABFX010000015">
    <property type="protein sequence ID" value="GAA4390637.1"/>
    <property type="molecule type" value="Genomic_DNA"/>
</dbReference>
<dbReference type="InterPro" id="IPR036390">
    <property type="entry name" value="WH_DNA-bd_sf"/>
</dbReference>
<gene>
    <name evidence="3" type="ORF">GCM10023153_07880</name>
</gene>
<name>A0ABP8JH40_9MICO</name>
<proteinExistence type="predicted"/>
<sequence length="189" mass="21571">MPRKGKDWARSRSIGPGEREWNEPWERLRHHLVERHGERVDIARRLERPDPEDLRNLAILTRQASAAMDADVARLLATATPQLTPMELDTLRRIADKPSYGVNLAEYLRISTVRVCRILNRLEEAGLTVRSGTYLDGRVRRADITEDGRDYLDTVNTMLQDLAHQWLDEVDDGAERALVPLVATLADLT</sequence>
<feature type="region of interest" description="Disordered" evidence="1">
    <location>
        <begin position="1"/>
        <end position="20"/>
    </location>
</feature>
<evidence type="ECO:0000259" key="2">
    <source>
        <dbReference type="PROSITE" id="PS50995"/>
    </source>
</evidence>
<dbReference type="Gene3D" id="1.10.10.10">
    <property type="entry name" value="Winged helix-like DNA-binding domain superfamily/Winged helix DNA-binding domain"/>
    <property type="match status" value="1"/>
</dbReference>
<keyword evidence="4" id="KW-1185">Reference proteome</keyword>
<dbReference type="InterPro" id="IPR000835">
    <property type="entry name" value="HTH_MarR-typ"/>
</dbReference>
<accession>A0ABP8JH40</accession>
<comment type="caution">
    <text evidence="3">The sequence shown here is derived from an EMBL/GenBank/DDBJ whole genome shotgun (WGS) entry which is preliminary data.</text>
</comment>
<dbReference type="Proteomes" id="UP001500390">
    <property type="component" value="Unassembled WGS sequence"/>
</dbReference>